<proteinExistence type="predicted"/>
<keyword evidence="3" id="KW-0443">Lipid metabolism</keyword>
<keyword evidence="2 3" id="KW-0092">Biotin</keyword>
<comment type="function">
    <text evidence="3">This protein is a component of the acetyl coenzyme A carboxylase complex; first, biotin carboxylase catalyzes the carboxylation of the carrier protein and then the transcarboxylase transfers the carboxyl group to form malonyl-CoA.</text>
</comment>
<feature type="domain" description="Lipoyl-binding" evidence="4">
    <location>
        <begin position="84"/>
        <end position="160"/>
    </location>
</feature>
<keyword evidence="3" id="KW-0444">Lipid biosynthesis</keyword>
<evidence type="ECO:0000313" key="6">
    <source>
        <dbReference type="Proteomes" id="UP001165287"/>
    </source>
</evidence>
<keyword evidence="3" id="KW-0276">Fatty acid metabolism</keyword>
<evidence type="ECO:0000256" key="1">
    <source>
        <dbReference type="ARBA" id="ARBA00017562"/>
    </source>
</evidence>
<evidence type="ECO:0000256" key="2">
    <source>
        <dbReference type="ARBA" id="ARBA00023267"/>
    </source>
</evidence>
<reference evidence="5" key="1">
    <citation type="submission" date="2024-05" db="EMBL/GenBank/DDBJ databases">
        <title>Metabacillus sp. nov., isolated from the rhizosphere soil of tomato plants.</title>
        <authorList>
            <person name="Ma R."/>
        </authorList>
    </citation>
    <scope>NUCLEOTIDE SEQUENCE</scope>
    <source>
        <strain evidence="5">DBTR6</strain>
    </source>
</reference>
<dbReference type="PROSITE" id="PS50968">
    <property type="entry name" value="BIOTINYL_LIPOYL"/>
    <property type="match status" value="1"/>
</dbReference>
<evidence type="ECO:0000259" key="4">
    <source>
        <dbReference type="PROSITE" id="PS50968"/>
    </source>
</evidence>
<comment type="pathway">
    <text evidence="3">Lipid metabolism; fatty acid biosynthesis.</text>
</comment>
<dbReference type="GO" id="GO:0003989">
    <property type="term" value="F:acetyl-CoA carboxylase activity"/>
    <property type="evidence" value="ECO:0007669"/>
    <property type="project" value="UniProtKB-EC"/>
</dbReference>
<dbReference type="Pfam" id="PF00364">
    <property type="entry name" value="Biotin_lipoyl"/>
    <property type="match status" value="1"/>
</dbReference>
<gene>
    <name evidence="5" type="primary">accB</name>
    <name evidence="5" type="ORF">K9V48_10270</name>
</gene>
<dbReference type="PANTHER" id="PTHR45266">
    <property type="entry name" value="OXALOACETATE DECARBOXYLASE ALPHA CHAIN"/>
    <property type="match status" value="1"/>
</dbReference>
<dbReference type="CDD" id="cd06850">
    <property type="entry name" value="biotinyl_domain"/>
    <property type="match status" value="1"/>
</dbReference>
<dbReference type="NCBIfam" id="NF005457">
    <property type="entry name" value="PRK07051.1"/>
    <property type="match status" value="1"/>
</dbReference>
<organism evidence="5 6">
    <name type="scientific">Metabacillus rhizolycopersici</name>
    <dbReference type="NCBI Taxonomy" id="2875709"/>
    <lineage>
        <taxon>Bacteria</taxon>
        <taxon>Bacillati</taxon>
        <taxon>Bacillota</taxon>
        <taxon>Bacilli</taxon>
        <taxon>Bacillales</taxon>
        <taxon>Bacillaceae</taxon>
        <taxon>Metabacillus</taxon>
    </lineage>
</organism>
<name>A0ABS7UR52_9BACI</name>
<sequence>MMDIAEIQKLIKALDQSSIGELEYNKEDMKLLLKKNLNDDLQFVRKVSEGSVSNNKMIQEDYSIPHAQVNESNQENVEKLTENLHEIKSPMVGTFYDSSSPDAEPYVEIGKEINEGSAVCIVEAMKLFNEIESDVRGEVVEILVGNGELVEYGQTLFLVNKK</sequence>
<evidence type="ECO:0000313" key="5">
    <source>
        <dbReference type="EMBL" id="MBZ5750626.1"/>
    </source>
</evidence>
<dbReference type="Gene3D" id="2.40.50.100">
    <property type="match status" value="1"/>
</dbReference>
<dbReference type="InterPro" id="IPR011053">
    <property type="entry name" value="Single_hybrid_motif"/>
</dbReference>
<dbReference type="EMBL" id="JAIQUM010000017">
    <property type="protein sequence ID" value="MBZ5750626.1"/>
    <property type="molecule type" value="Genomic_DNA"/>
</dbReference>
<dbReference type="Proteomes" id="UP001165287">
    <property type="component" value="Unassembled WGS sequence"/>
</dbReference>
<accession>A0ABS7UR52</accession>
<evidence type="ECO:0000256" key="3">
    <source>
        <dbReference type="RuleBase" id="RU364072"/>
    </source>
</evidence>
<keyword evidence="6" id="KW-1185">Reference proteome</keyword>
<dbReference type="InterPro" id="IPR001249">
    <property type="entry name" value="AcCoA_biotinCC"/>
</dbReference>
<keyword evidence="5" id="KW-0436">Ligase</keyword>
<dbReference type="NCBIfam" id="TIGR00531">
    <property type="entry name" value="BCCP"/>
    <property type="match status" value="1"/>
</dbReference>
<dbReference type="RefSeq" id="WP_224138921.1">
    <property type="nucleotide sequence ID" value="NZ_JAIQUM010000017.1"/>
</dbReference>
<protein>
    <recommendedName>
        <fullName evidence="1 3">Biotin carboxyl carrier protein of acetyl-CoA carboxylase</fullName>
    </recommendedName>
</protein>
<comment type="caution">
    <text evidence="5">The sequence shown here is derived from an EMBL/GenBank/DDBJ whole genome shotgun (WGS) entry which is preliminary data.</text>
</comment>
<keyword evidence="3" id="KW-0275">Fatty acid biosynthesis</keyword>
<dbReference type="InterPro" id="IPR050709">
    <property type="entry name" value="Biotin_Carboxyl_Carrier/Decarb"/>
</dbReference>
<dbReference type="PRINTS" id="PR01071">
    <property type="entry name" value="ACOABIOTINCC"/>
</dbReference>
<dbReference type="SUPFAM" id="SSF51230">
    <property type="entry name" value="Single hybrid motif"/>
    <property type="match status" value="1"/>
</dbReference>
<dbReference type="InterPro" id="IPR000089">
    <property type="entry name" value="Biotin_lipoyl"/>
</dbReference>
<dbReference type="PANTHER" id="PTHR45266:SF3">
    <property type="entry name" value="OXALOACETATE DECARBOXYLASE ALPHA CHAIN"/>
    <property type="match status" value="1"/>
</dbReference>